<dbReference type="PROSITE" id="PS51186">
    <property type="entry name" value="GNAT"/>
    <property type="match status" value="1"/>
</dbReference>
<evidence type="ECO:0000256" key="2">
    <source>
        <dbReference type="ARBA" id="ARBA00012888"/>
    </source>
</evidence>
<dbReference type="Pfam" id="PF00583">
    <property type="entry name" value="Acetyltransf_1"/>
    <property type="match status" value="1"/>
</dbReference>
<dbReference type="PANTHER" id="PTHR43877">
    <property type="entry name" value="AMINOALKYLPHOSPHONATE N-ACETYLTRANSFERASE-RELATED-RELATED"/>
    <property type="match status" value="1"/>
</dbReference>
<evidence type="ECO:0000256" key="5">
    <source>
        <dbReference type="ARBA" id="ARBA00023251"/>
    </source>
</evidence>
<dbReference type="EC" id="2.3.1.82" evidence="2 9"/>
<evidence type="ECO:0000256" key="4">
    <source>
        <dbReference type="ARBA" id="ARBA00022679"/>
    </source>
</evidence>
<evidence type="ECO:0000256" key="9">
    <source>
        <dbReference type="PIRNR" id="PIRNR000452"/>
    </source>
</evidence>
<name>A0ABY7Z1A1_9HYPH</name>
<dbReference type="Gene3D" id="3.40.630.30">
    <property type="match status" value="1"/>
</dbReference>
<dbReference type="SUPFAM" id="SSF55729">
    <property type="entry name" value="Acyl-CoA N-acyltransferases (Nat)"/>
    <property type="match status" value="1"/>
</dbReference>
<evidence type="ECO:0000256" key="8">
    <source>
        <dbReference type="ARBA" id="ARBA00048923"/>
    </source>
</evidence>
<keyword evidence="4 9" id="KW-0808">Transferase</keyword>
<keyword evidence="5 9" id="KW-0046">Antibiotic resistance</keyword>
<keyword evidence="12" id="KW-1185">Reference proteome</keyword>
<evidence type="ECO:0000256" key="6">
    <source>
        <dbReference type="ARBA" id="ARBA00023315"/>
    </source>
</evidence>
<dbReference type="RefSeq" id="WP_282212576.1">
    <property type="nucleotide sequence ID" value="NZ_CP118247.1"/>
</dbReference>
<dbReference type="CDD" id="cd04301">
    <property type="entry name" value="NAT_SF"/>
    <property type="match status" value="1"/>
</dbReference>
<gene>
    <name evidence="11" type="ORF">PSQ90_06400</name>
</gene>
<evidence type="ECO:0000256" key="3">
    <source>
        <dbReference type="ARBA" id="ARBA00017677"/>
    </source>
</evidence>
<evidence type="ECO:0000313" key="11">
    <source>
        <dbReference type="EMBL" id="WDR07063.1"/>
    </source>
</evidence>
<evidence type="ECO:0000313" key="12">
    <source>
        <dbReference type="Proteomes" id="UP001222118"/>
    </source>
</evidence>
<evidence type="ECO:0000256" key="1">
    <source>
        <dbReference type="ARBA" id="ARBA00011738"/>
    </source>
</evidence>
<proteinExistence type="predicted"/>
<organism evidence="11 12">
    <name type="scientific">Devosia rhodophyticola</name>
    <dbReference type="NCBI Taxonomy" id="3026423"/>
    <lineage>
        <taxon>Bacteria</taxon>
        <taxon>Pseudomonadati</taxon>
        <taxon>Pseudomonadota</taxon>
        <taxon>Alphaproteobacteria</taxon>
        <taxon>Hyphomicrobiales</taxon>
        <taxon>Devosiaceae</taxon>
        <taxon>Devosia</taxon>
    </lineage>
</organism>
<comment type="function">
    <text evidence="9">Catalyzes the transfer of an acetyl group from acetyl-CoA to the 6'-amino group of aminoglycoside molecules conferring resistance to antibiotics containing the purpurosamine ring.</text>
</comment>
<dbReference type="InterPro" id="IPR000182">
    <property type="entry name" value="GNAT_dom"/>
</dbReference>
<dbReference type="InterPro" id="IPR016181">
    <property type="entry name" value="Acyl_CoA_acyltransferase"/>
</dbReference>
<dbReference type="InterPro" id="IPR050832">
    <property type="entry name" value="Bact_Acetyltransf"/>
</dbReference>
<sequence>MPGILVEEACTHDLPDWVAMRKELWPETSLADHHVEATQMLEDNSDRLNLLVRTSDGAAAGFVEASIRHDYVNGCQTSPVGFLEGIYVRNEFRRQGIARHLMELAAEWTRARGCKELASDASISNFVSHQMHHTLGFEETQRVVYFRKVVA</sequence>
<dbReference type="PIRSF" id="PIRSF000452">
    <property type="entry name" value="6-N-acetyltransf"/>
    <property type="match status" value="1"/>
</dbReference>
<dbReference type="EMBL" id="CP118247">
    <property type="protein sequence ID" value="WDR07063.1"/>
    <property type="molecule type" value="Genomic_DNA"/>
</dbReference>
<comment type="subunit">
    <text evidence="1 9">Homodimer.</text>
</comment>
<accession>A0ABY7Z1A1</accession>
<keyword evidence="6 9" id="KW-0012">Acyltransferase</keyword>
<feature type="domain" description="N-acetyltransferase" evidence="10">
    <location>
        <begin position="4"/>
        <end position="151"/>
    </location>
</feature>
<dbReference type="NCBIfam" id="NF043067">
    <property type="entry name" value="AAC_6p_group_E"/>
    <property type="match status" value="1"/>
</dbReference>
<comment type="catalytic activity">
    <reaction evidence="8 9">
        <text>kanamycin B + acetyl-CoA = N(6')-acetylkanamycin B + CoA + H(+)</text>
        <dbReference type="Rhea" id="RHEA:16449"/>
        <dbReference type="ChEBI" id="CHEBI:15378"/>
        <dbReference type="ChEBI" id="CHEBI:57287"/>
        <dbReference type="ChEBI" id="CHEBI:57288"/>
        <dbReference type="ChEBI" id="CHEBI:58390"/>
        <dbReference type="ChEBI" id="CHEBI:58549"/>
        <dbReference type="EC" id="2.3.1.82"/>
    </reaction>
</comment>
<evidence type="ECO:0000256" key="7">
    <source>
        <dbReference type="ARBA" id="ARBA00029660"/>
    </source>
</evidence>
<dbReference type="Proteomes" id="UP001222118">
    <property type="component" value="Chromosome"/>
</dbReference>
<dbReference type="InterPro" id="IPR024170">
    <property type="entry name" value="Aminoglycoside_N6-AcTrfrase"/>
</dbReference>
<reference evidence="11 12" key="1">
    <citation type="submission" date="2023-02" db="EMBL/GenBank/DDBJ databases">
        <title>Devosia chondri sp. nov., isolated from the phycosphere of marine algae.</title>
        <authorList>
            <person name="Kim J.M."/>
            <person name="Lee J.K."/>
            <person name="Choi B.J."/>
            <person name="Bayburt H."/>
            <person name="Jeon C.O."/>
        </authorList>
    </citation>
    <scope>NUCLEOTIDE SEQUENCE [LARGE SCALE GENOMIC DNA]</scope>
    <source>
        <strain evidence="11 12">G2-5</strain>
    </source>
</reference>
<protein>
    <recommendedName>
        <fullName evidence="3 9">Aminoglycoside N(6')-acetyltransferase type 1</fullName>
        <ecNumber evidence="2 9">2.3.1.82</ecNumber>
    </recommendedName>
    <alternativeName>
        <fullName evidence="7 9">Aminoglycoside resistance protein</fullName>
    </alternativeName>
</protein>
<evidence type="ECO:0000259" key="10">
    <source>
        <dbReference type="PROSITE" id="PS51186"/>
    </source>
</evidence>